<organism evidence="2 3">
    <name type="scientific">Brumimicrobium oceani</name>
    <dbReference type="NCBI Taxonomy" id="2100725"/>
    <lineage>
        <taxon>Bacteria</taxon>
        <taxon>Pseudomonadati</taxon>
        <taxon>Bacteroidota</taxon>
        <taxon>Flavobacteriia</taxon>
        <taxon>Flavobacteriales</taxon>
        <taxon>Crocinitomicaceae</taxon>
        <taxon>Brumimicrobium</taxon>
    </lineage>
</organism>
<keyword evidence="2" id="KW-0347">Helicase</keyword>
<sequence>MKQITADIKSPADFTERFINQTNHPVFLTGKAGTGKTTLLKKIIESTHKNTVVVAPTGIAALNAGGVTIHSFFQMPFSAFIPEMGQPPFVGQRTQFNTKTTLQQHFNMNKKKRSIFLKLELLIIDEVSMLRSDLLDAMDFMLRKVRRNDTPYGGVQVLFIGDLMQLPPIVRREEKAELDKYYRGSFFFHAQVVQEYPPLYIELEKIYRQSDPEFIEVLNNLRNNHISPENVDLLNQYVKPNFDATEHEGFITLTTHNAKADEINDKALRALPGKTTNYDAVITKKFPEYIYPIPKTMELKVGAQVMFIKNDLSHEKRYYNGKIGRVTALYPDEIKVLFPEENLSISVEQYEWENVKFSLDEKSGEIKEEVIGTFVHFPLKLAWAITVHKSQGLTFEKAVLDLSNVFAPGQAYVGLSRLVSLKGLVMTSPIRLNGLRNDQHVVNYAKNKADRELLSRKLELGTVVYLQNRLTKTFNWDAMVSRWLSLEASHKTAGPRSEMAKNKVWFEEQINSLMSTLEPSKKFRSQLIRICQPNNMDIDLLYERYEAAYNYFIKILEPIFRGTIKKLLLLGKKSNVKQYSEDLGELDDLLTETILELKKSRKLIQNLYNGKELSKENIWDDQIRNFKIAKVQVVKEEIRRENPALGELDDFYEEKKAATKKKEKSSKPKVTTFDKTFDLFQKGRTIQEIADERVLTERTVYGHIARLVKDEKLEIDAVLDQEKIEIMKDKLGKELEMTLSEAKELVGESISWEELKIYHAGCLR</sequence>
<dbReference type="PANTHER" id="PTHR47642:SF7">
    <property type="entry name" value="ATP-DEPENDENT DNA HELICASE PIF1"/>
    <property type="match status" value="1"/>
</dbReference>
<keyword evidence="2" id="KW-0547">Nucleotide-binding</keyword>
<dbReference type="GO" id="GO:0006281">
    <property type="term" value="P:DNA repair"/>
    <property type="evidence" value="ECO:0007669"/>
    <property type="project" value="InterPro"/>
</dbReference>
<comment type="caution">
    <text evidence="2">The sequence shown here is derived from an EMBL/GenBank/DDBJ whole genome shotgun (WGS) entry which is preliminary data.</text>
</comment>
<dbReference type="Pfam" id="PF05970">
    <property type="entry name" value="PIF1"/>
    <property type="match status" value="1"/>
</dbReference>
<protein>
    <submittedName>
        <fullName evidence="2">Helicase</fullName>
    </submittedName>
</protein>
<dbReference type="InterPro" id="IPR003593">
    <property type="entry name" value="AAA+_ATPase"/>
</dbReference>
<dbReference type="SMART" id="SM00382">
    <property type="entry name" value="AAA"/>
    <property type="match status" value="1"/>
</dbReference>
<gene>
    <name evidence="2" type="ORF">DIT68_09835</name>
</gene>
<reference evidence="2 3" key="2">
    <citation type="submission" date="2018-05" db="EMBL/GenBank/DDBJ databases">
        <authorList>
            <person name="Lanie J.A."/>
            <person name="Ng W.-L."/>
            <person name="Kazmierczak K.M."/>
            <person name="Andrzejewski T.M."/>
            <person name="Davidsen T.M."/>
            <person name="Wayne K.J."/>
            <person name="Tettelin H."/>
            <person name="Glass J.I."/>
            <person name="Rusch D."/>
            <person name="Podicherti R."/>
            <person name="Tsui H.-C.T."/>
            <person name="Winkler M.E."/>
        </authorList>
    </citation>
    <scope>NUCLEOTIDE SEQUENCE [LARGE SCALE GENOMIC DNA]</scope>
    <source>
        <strain evidence="2 3">C305</strain>
    </source>
</reference>
<dbReference type="OrthoDB" id="9763659at2"/>
<dbReference type="PANTHER" id="PTHR47642">
    <property type="entry name" value="ATP-DEPENDENT DNA HELICASE"/>
    <property type="match status" value="1"/>
</dbReference>
<evidence type="ECO:0000313" key="2">
    <source>
        <dbReference type="EMBL" id="PWH85230.1"/>
    </source>
</evidence>
<feature type="domain" description="AAA+ ATPase" evidence="1">
    <location>
        <begin position="22"/>
        <end position="186"/>
    </location>
</feature>
<dbReference type="Gene3D" id="2.30.30.940">
    <property type="match status" value="1"/>
</dbReference>
<dbReference type="RefSeq" id="WP_109359633.1">
    <property type="nucleotide sequence ID" value="NZ_QFRJ01000007.1"/>
</dbReference>
<dbReference type="Pfam" id="PF14493">
    <property type="entry name" value="HTH_40"/>
    <property type="match status" value="1"/>
</dbReference>
<keyword evidence="2" id="KW-0378">Hydrolase</keyword>
<dbReference type="InterPro" id="IPR027417">
    <property type="entry name" value="P-loop_NTPase"/>
</dbReference>
<dbReference type="InterPro" id="IPR010285">
    <property type="entry name" value="DNA_helicase_pif1-like_DEAD"/>
</dbReference>
<dbReference type="InterPro" id="IPR029491">
    <property type="entry name" value="Helicase_HTH"/>
</dbReference>
<evidence type="ECO:0000259" key="1">
    <source>
        <dbReference type="SMART" id="SM00382"/>
    </source>
</evidence>
<dbReference type="AlphaFoldDB" id="A0A2U2XBV4"/>
<dbReference type="FunFam" id="3.40.50.300:FF:001498">
    <property type="entry name" value="ATP-dependent DNA helicase"/>
    <property type="match status" value="1"/>
</dbReference>
<dbReference type="EMBL" id="QFRJ01000007">
    <property type="protein sequence ID" value="PWH85230.1"/>
    <property type="molecule type" value="Genomic_DNA"/>
</dbReference>
<dbReference type="InterPro" id="IPR051055">
    <property type="entry name" value="PIF1_helicase"/>
</dbReference>
<dbReference type="CDD" id="cd18809">
    <property type="entry name" value="SF1_C_RecD"/>
    <property type="match status" value="1"/>
</dbReference>
<keyword evidence="2" id="KW-0067">ATP-binding</keyword>
<proteinExistence type="predicted"/>
<keyword evidence="3" id="KW-1185">Reference proteome</keyword>
<accession>A0A2U2XBV4</accession>
<name>A0A2U2XBV4_9FLAO</name>
<dbReference type="Proteomes" id="UP000245370">
    <property type="component" value="Unassembled WGS sequence"/>
</dbReference>
<dbReference type="GO" id="GO:0000723">
    <property type="term" value="P:telomere maintenance"/>
    <property type="evidence" value="ECO:0007669"/>
    <property type="project" value="InterPro"/>
</dbReference>
<reference evidence="2 3" key="1">
    <citation type="submission" date="2018-05" db="EMBL/GenBank/DDBJ databases">
        <title>Brumimicrobium oceani sp. nov., isolated from coastal sediment.</title>
        <authorList>
            <person name="Kou Y."/>
        </authorList>
    </citation>
    <scope>NUCLEOTIDE SEQUENCE [LARGE SCALE GENOMIC DNA]</scope>
    <source>
        <strain evidence="2 3">C305</strain>
    </source>
</reference>
<dbReference type="SUPFAM" id="SSF52540">
    <property type="entry name" value="P-loop containing nucleoside triphosphate hydrolases"/>
    <property type="match status" value="2"/>
</dbReference>
<dbReference type="Gene3D" id="3.40.50.300">
    <property type="entry name" value="P-loop containing nucleotide triphosphate hydrolases"/>
    <property type="match status" value="1"/>
</dbReference>
<dbReference type="GO" id="GO:0003678">
    <property type="term" value="F:DNA helicase activity"/>
    <property type="evidence" value="ECO:0007669"/>
    <property type="project" value="InterPro"/>
</dbReference>
<evidence type="ECO:0000313" key="3">
    <source>
        <dbReference type="Proteomes" id="UP000245370"/>
    </source>
</evidence>